<evidence type="ECO:0000256" key="1">
    <source>
        <dbReference type="ARBA" id="ARBA00001933"/>
    </source>
</evidence>
<evidence type="ECO:0000256" key="8">
    <source>
        <dbReference type="PIRSR" id="PIRSR600183-50"/>
    </source>
</evidence>
<dbReference type="CDD" id="cd00622">
    <property type="entry name" value="PLPDE_III_ODC"/>
    <property type="match status" value="1"/>
</dbReference>
<evidence type="ECO:0000256" key="7">
    <source>
        <dbReference type="ARBA" id="ARBA00049127"/>
    </source>
</evidence>
<evidence type="ECO:0000256" key="9">
    <source>
        <dbReference type="RuleBase" id="RU003737"/>
    </source>
</evidence>
<dbReference type="Gene3D" id="3.20.20.10">
    <property type="entry name" value="Alanine racemase"/>
    <property type="match status" value="1"/>
</dbReference>
<dbReference type="SUPFAM" id="SSF50621">
    <property type="entry name" value="Alanine racemase C-terminal domain-like"/>
    <property type="match status" value="1"/>
</dbReference>
<organism evidence="12 13">
    <name type="scientific">Asticcacaulis excentricus</name>
    <dbReference type="NCBI Taxonomy" id="78587"/>
    <lineage>
        <taxon>Bacteria</taxon>
        <taxon>Pseudomonadati</taxon>
        <taxon>Pseudomonadota</taxon>
        <taxon>Alphaproteobacteria</taxon>
        <taxon>Caulobacterales</taxon>
        <taxon>Caulobacteraceae</taxon>
        <taxon>Asticcacaulis</taxon>
    </lineage>
</organism>
<comment type="cofactor">
    <cofactor evidence="1 8">
        <name>pyridoxal 5'-phosphate</name>
        <dbReference type="ChEBI" id="CHEBI:597326"/>
    </cofactor>
</comment>
<dbReference type="EMBL" id="AP018827">
    <property type="protein sequence ID" value="BBF81046.1"/>
    <property type="molecule type" value="Genomic_DNA"/>
</dbReference>
<evidence type="ECO:0000256" key="2">
    <source>
        <dbReference type="ARBA" id="ARBA00008872"/>
    </source>
</evidence>
<comment type="similarity">
    <text evidence="2 9">Belongs to the Orn/Lys/Arg decarboxylase class-II family.</text>
</comment>
<dbReference type="PANTHER" id="PTHR11482:SF6">
    <property type="entry name" value="ORNITHINE DECARBOXYLASE 1-RELATED"/>
    <property type="match status" value="1"/>
</dbReference>
<dbReference type="InterPro" id="IPR022653">
    <property type="entry name" value="De-COase2_pyr-phos_BS"/>
</dbReference>
<dbReference type="GO" id="GO:0033387">
    <property type="term" value="P:putrescine biosynthetic process from arginine, via ornithine"/>
    <property type="evidence" value="ECO:0007669"/>
    <property type="project" value="TreeGrafter"/>
</dbReference>
<accession>A0A3G9G307</accession>
<protein>
    <recommendedName>
        <fullName evidence="6">ornithine decarboxylase</fullName>
        <ecNumber evidence="6">4.1.1.17</ecNumber>
    </recommendedName>
</protein>
<dbReference type="OrthoDB" id="9802147at2"/>
<dbReference type="RefSeq" id="WP_126421842.1">
    <property type="nucleotide sequence ID" value="NZ_AP018827.1"/>
</dbReference>
<evidence type="ECO:0000259" key="11">
    <source>
        <dbReference type="Pfam" id="PF02784"/>
    </source>
</evidence>
<evidence type="ECO:0000313" key="13">
    <source>
        <dbReference type="Proteomes" id="UP000278756"/>
    </source>
</evidence>
<dbReference type="SUPFAM" id="SSF51419">
    <property type="entry name" value="PLP-binding barrel"/>
    <property type="match status" value="1"/>
</dbReference>
<feature type="modified residue" description="N6-(pyridoxal phosphate)lysine" evidence="8">
    <location>
        <position position="48"/>
    </location>
</feature>
<dbReference type="InterPro" id="IPR002433">
    <property type="entry name" value="Orn_de-COase"/>
</dbReference>
<evidence type="ECO:0000256" key="4">
    <source>
        <dbReference type="ARBA" id="ARBA00023239"/>
    </source>
</evidence>
<feature type="domain" description="Orn/DAP/Arg decarboxylase 2 C-terminal" evidence="10">
    <location>
        <begin position="264"/>
        <end position="349"/>
    </location>
</feature>
<dbReference type="GO" id="GO:0005737">
    <property type="term" value="C:cytoplasm"/>
    <property type="evidence" value="ECO:0007669"/>
    <property type="project" value="TreeGrafter"/>
</dbReference>
<name>A0A3G9G307_9CAUL</name>
<comment type="catalytic activity">
    <reaction evidence="7">
        <text>L-ornithine + H(+) = putrescine + CO2</text>
        <dbReference type="Rhea" id="RHEA:22964"/>
        <dbReference type="ChEBI" id="CHEBI:15378"/>
        <dbReference type="ChEBI" id="CHEBI:16526"/>
        <dbReference type="ChEBI" id="CHEBI:46911"/>
        <dbReference type="ChEBI" id="CHEBI:326268"/>
        <dbReference type="EC" id="4.1.1.17"/>
    </reaction>
</comment>
<reference evidence="13" key="2">
    <citation type="journal article" date="2017" name="Plant Physiol. Biochem.">
        <title>Differential oxidative and antioxidative response of duckweed Lemna minor toward plant growth promoting/inhibiting bacteria.</title>
        <authorList>
            <person name="Ishizawa H."/>
            <person name="Kuroda M."/>
            <person name="Morikawa M."/>
            <person name="Ike M."/>
        </authorList>
    </citation>
    <scope>NUCLEOTIDE SEQUENCE [LARGE SCALE GENOMIC DNA]</scope>
    <source>
        <strain evidence="13">M6</strain>
    </source>
</reference>
<dbReference type="InterPro" id="IPR022643">
    <property type="entry name" value="De-COase2_C"/>
</dbReference>
<comment type="pathway">
    <text evidence="5">Amine and polyamine biosynthesis; putrescine biosynthesis via L-ornithine pathway; putrescine from L-ornithine: step 1/1.</text>
</comment>
<dbReference type="InterPro" id="IPR009006">
    <property type="entry name" value="Ala_racemase/Decarboxylase_C"/>
</dbReference>
<sequence length="422" mass="46097">MAHFQSALDLVREQSPEKPVALVRREPVSVAAQWFQRHFNGDVFYAVKANPSSWVIETLLDAGIGSFDVASINEVKLVRGLAPEARLAFMHPVKSRRAIAEAYSDFGVKTFSLDTHEELQKILDATGGAKDLNLIVRLATSGEGSNLPLTNKFGAQPYEAPALLLAARQATQDRMGVSFHVGSQCMRPTAYAAAMSAASRALVRAGVLADIVDVGGGFPSVYPGMVPPSLPEYMDVIHRAFDEMKVHEATELWAEPGRSLVAESTSILARVELRKGDALYLNDGAYGNLFDATHAKWPFPVRLHRAEDGDEQPELKPFRFYGPTCDSIDHMPGPFWLPADVEEGDYVEIGMLGAYGVAMTTGFNGYGQTETVFLDDAPMASLFGLGPRSLNVPRSLFDSVEENKVVRLNRPKGGKRGKKRSK</sequence>
<dbReference type="Pfam" id="PF00278">
    <property type="entry name" value="Orn_DAP_Arg_deC"/>
    <property type="match status" value="1"/>
</dbReference>
<dbReference type="Pfam" id="PF02784">
    <property type="entry name" value="Orn_Arg_deC_N"/>
    <property type="match status" value="1"/>
</dbReference>
<keyword evidence="3 8" id="KW-0663">Pyridoxal phosphate</keyword>
<dbReference type="PRINTS" id="PR01179">
    <property type="entry name" value="ODADCRBXLASE"/>
</dbReference>
<evidence type="ECO:0000259" key="10">
    <source>
        <dbReference type="Pfam" id="PF00278"/>
    </source>
</evidence>
<feature type="domain" description="Orn/DAP/Arg decarboxylase 2 N-terminal" evidence="11">
    <location>
        <begin position="34"/>
        <end position="262"/>
    </location>
</feature>
<dbReference type="PANTHER" id="PTHR11482">
    <property type="entry name" value="ARGININE/DIAMINOPIMELATE/ORNITHINE DECARBOXYLASE"/>
    <property type="match status" value="1"/>
</dbReference>
<evidence type="ECO:0000313" key="12">
    <source>
        <dbReference type="EMBL" id="BBF81046.1"/>
    </source>
</evidence>
<dbReference type="InterPro" id="IPR029066">
    <property type="entry name" value="PLP-binding_barrel"/>
</dbReference>
<gene>
    <name evidence="12" type="ORF">EM6_1641</name>
</gene>
<dbReference type="InterPro" id="IPR000183">
    <property type="entry name" value="Orn/DAP/Arg_de-COase"/>
</dbReference>
<reference evidence="13" key="1">
    <citation type="journal article" date="2017" name="Biotechnol. Biofuels">
        <title>Evaluation of environmental bacterial communities as a factor affecting the growth of duckweed Lemna minor.</title>
        <authorList>
            <person name="Ishizawa H."/>
            <person name="Kuroda M."/>
            <person name="Morikawa M."/>
            <person name="Ike M."/>
        </authorList>
    </citation>
    <scope>NUCLEOTIDE SEQUENCE [LARGE SCALE GENOMIC DNA]</scope>
    <source>
        <strain evidence="13">M6</strain>
    </source>
</reference>
<dbReference type="Gene3D" id="2.40.37.10">
    <property type="entry name" value="Lyase, Ornithine Decarboxylase, Chain A, domain 1"/>
    <property type="match status" value="1"/>
</dbReference>
<dbReference type="AlphaFoldDB" id="A0A3G9G307"/>
<dbReference type="FunFam" id="3.20.20.10:FF:000008">
    <property type="entry name" value="Ornithine decarboxylase"/>
    <property type="match status" value="1"/>
</dbReference>
<dbReference type="Proteomes" id="UP000278756">
    <property type="component" value="Chromosome 1"/>
</dbReference>
<evidence type="ECO:0000256" key="6">
    <source>
        <dbReference type="ARBA" id="ARBA00034138"/>
    </source>
</evidence>
<keyword evidence="4 12" id="KW-0456">Lyase</keyword>
<dbReference type="InterPro" id="IPR022644">
    <property type="entry name" value="De-COase2_N"/>
</dbReference>
<feature type="active site" description="Proton donor" evidence="8">
    <location>
        <position position="325"/>
    </location>
</feature>
<evidence type="ECO:0000256" key="3">
    <source>
        <dbReference type="ARBA" id="ARBA00022898"/>
    </source>
</evidence>
<dbReference type="EC" id="4.1.1.17" evidence="6"/>
<dbReference type="PROSITE" id="PS00878">
    <property type="entry name" value="ODR_DC_2_1"/>
    <property type="match status" value="1"/>
</dbReference>
<proteinExistence type="inferred from homology"/>
<dbReference type="GO" id="GO:0004586">
    <property type="term" value="F:ornithine decarboxylase activity"/>
    <property type="evidence" value="ECO:0007669"/>
    <property type="project" value="UniProtKB-EC"/>
</dbReference>
<evidence type="ECO:0000256" key="5">
    <source>
        <dbReference type="ARBA" id="ARBA00034115"/>
    </source>
</evidence>